<gene>
    <name evidence="1" type="ORF">QUW46_09415</name>
</gene>
<name>A0ABT7VRY1_9LACO</name>
<proteinExistence type="predicted"/>
<dbReference type="EMBL" id="JAUDEO010000127">
    <property type="protein sequence ID" value="MDM8334764.1"/>
    <property type="molecule type" value="Genomic_DNA"/>
</dbReference>
<reference evidence="1 2" key="3">
    <citation type="submission" date="2023-06" db="EMBL/GenBank/DDBJ databases">
        <authorList>
            <person name="Zeman M."/>
            <person name="Kubasova T."/>
            <person name="Jahodarova E."/>
            <person name="Nykrynova M."/>
            <person name="Rychlik I."/>
        </authorList>
    </citation>
    <scope>NUCLEOTIDE SEQUENCE [LARGE SCALE GENOMIC DNA]</scope>
    <source>
        <strain evidence="1 2">105_WCHN</strain>
    </source>
</reference>
<evidence type="ECO:0000313" key="1">
    <source>
        <dbReference type="EMBL" id="MDM8334764.1"/>
    </source>
</evidence>
<reference evidence="2" key="1">
    <citation type="submission" date="2023-06" db="EMBL/GenBank/DDBJ databases">
        <title>Identification and characterization of horizontal gene transfer across gut microbiota members of farm animals based on homology search.</title>
        <authorList>
            <person name="Zeman M."/>
            <person name="Kubasova T."/>
            <person name="Jahodarova E."/>
            <person name="Nykrynova M."/>
            <person name="Rychlik I."/>
        </authorList>
    </citation>
    <scope>NUCLEOTIDE SEQUENCE [LARGE SCALE GENOMIC DNA]</scope>
    <source>
        <strain evidence="2">105_WCHN</strain>
    </source>
</reference>
<organism evidence="1 2">
    <name type="scientific">Limosilactobacillus panis</name>
    <dbReference type="NCBI Taxonomy" id="47493"/>
    <lineage>
        <taxon>Bacteria</taxon>
        <taxon>Bacillati</taxon>
        <taxon>Bacillota</taxon>
        <taxon>Bacilli</taxon>
        <taxon>Lactobacillales</taxon>
        <taxon>Lactobacillaceae</taxon>
        <taxon>Limosilactobacillus</taxon>
    </lineage>
</organism>
<protein>
    <submittedName>
        <fullName evidence="1">Uncharacterized protein</fullName>
    </submittedName>
</protein>
<dbReference type="Proteomes" id="UP001529423">
    <property type="component" value="Unassembled WGS sequence"/>
</dbReference>
<evidence type="ECO:0000313" key="2">
    <source>
        <dbReference type="Proteomes" id="UP001529423"/>
    </source>
</evidence>
<dbReference type="RefSeq" id="WP_289561514.1">
    <property type="nucleotide sequence ID" value="NZ_JAUDEO010000127.1"/>
</dbReference>
<reference evidence="1 2" key="2">
    <citation type="submission" date="2023-06" db="EMBL/GenBank/DDBJ databases">
        <title>Identification and characterization of horizontal gene transfer across gut microbiota members of farm animals based on homology search.</title>
        <authorList>
            <person name="Schwarzerova J."/>
            <person name="Nykrynova M."/>
            <person name="Jureckova K."/>
            <person name="Cejkova D."/>
            <person name="Rychlik I."/>
        </authorList>
    </citation>
    <scope>NUCLEOTIDE SEQUENCE [LARGE SCALE GENOMIC DNA]</scope>
    <source>
        <strain evidence="1 2">105_WCHN</strain>
    </source>
</reference>
<accession>A0ABT7VRY1</accession>
<keyword evidence="2" id="KW-1185">Reference proteome</keyword>
<comment type="caution">
    <text evidence="1">The sequence shown here is derived from an EMBL/GenBank/DDBJ whole genome shotgun (WGS) entry which is preliminary data.</text>
</comment>
<sequence length="88" mass="9948">MSELSKVIEEHVNSVASDIEDACGYQLNNVQKDELEITGRVSIEIKDLAPYFKALNNFVKAHHLNWSLTLNTISGDFEIELKGCHLLF</sequence>